<keyword evidence="6" id="KW-0418">Kinase</keyword>
<dbReference type="InterPro" id="IPR013210">
    <property type="entry name" value="LRR_N_plant-typ"/>
</dbReference>
<dbReference type="EMBL" id="SWLB01000015">
    <property type="protein sequence ID" value="KAF3328673.1"/>
    <property type="molecule type" value="Genomic_DNA"/>
</dbReference>
<sequence length="94" mass="10363">MGRLFSILVNIFIISASTAAASEQQTLLNIKSKLSDPHSALASWRNDSLEFCQWRGVTCDNNKPPHVNALDLGALGLTVDLRVNKDLALLRRCK</sequence>
<dbReference type="Gene3D" id="3.80.10.10">
    <property type="entry name" value="Ribonuclease Inhibitor"/>
    <property type="match status" value="1"/>
</dbReference>
<dbReference type="GO" id="GO:0016301">
    <property type="term" value="F:kinase activity"/>
    <property type="evidence" value="ECO:0007669"/>
    <property type="project" value="UniProtKB-KW"/>
</dbReference>
<keyword evidence="6" id="KW-0808">Transferase</keyword>
<evidence type="ECO:0000256" key="4">
    <source>
        <dbReference type="SAM" id="SignalP"/>
    </source>
</evidence>
<dbReference type="InterPro" id="IPR053211">
    <property type="entry name" value="DNA_repair-toleration"/>
</dbReference>
<protein>
    <submittedName>
        <fullName evidence="6">Putative LRR receptor-like serine/threonine-protein kinase</fullName>
    </submittedName>
</protein>
<feature type="signal peptide" evidence="4">
    <location>
        <begin position="1"/>
        <end position="20"/>
    </location>
</feature>
<keyword evidence="3" id="KW-0677">Repeat</keyword>
<dbReference type="SUPFAM" id="SSF52058">
    <property type="entry name" value="L domain-like"/>
    <property type="match status" value="1"/>
</dbReference>
<evidence type="ECO:0000259" key="5">
    <source>
        <dbReference type="Pfam" id="PF08263"/>
    </source>
</evidence>
<accession>A0A833R1U7</accession>
<comment type="caution">
    <text evidence="6">The sequence shown here is derived from an EMBL/GenBank/DDBJ whole genome shotgun (WGS) entry which is preliminary data.</text>
</comment>
<evidence type="ECO:0000256" key="2">
    <source>
        <dbReference type="ARBA" id="ARBA00022729"/>
    </source>
</evidence>
<proteinExistence type="predicted"/>
<name>A0A833R1U7_9POAL</name>
<feature type="chain" id="PRO_5032331981" evidence="4">
    <location>
        <begin position="21"/>
        <end position="94"/>
    </location>
</feature>
<evidence type="ECO:0000256" key="3">
    <source>
        <dbReference type="ARBA" id="ARBA00022737"/>
    </source>
</evidence>
<organism evidence="6 7">
    <name type="scientific">Carex littledalei</name>
    <dbReference type="NCBI Taxonomy" id="544730"/>
    <lineage>
        <taxon>Eukaryota</taxon>
        <taxon>Viridiplantae</taxon>
        <taxon>Streptophyta</taxon>
        <taxon>Embryophyta</taxon>
        <taxon>Tracheophyta</taxon>
        <taxon>Spermatophyta</taxon>
        <taxon>Magnoliopsida</taxon>
        <taxon>Liliopsida</taxon>
        <taxon>Poales</taxon>
        <taxon>Cyperaceae</taxon>
        <taxon>Cyperoideae</taxon>
        <taxon>Cariceae</taxon>
        <taxon>Carex</taxon>
        <taxon>Carex subgen. Euthyceras</taxon>
    </lineage>
</organism>
<dbReference type="InterPro" id="IPR032675">
    <property type="entry name" value="LRR_dom_sf"/>
</dbReference>
<keyword evidence="7" id="KW-1185">Reference proteome</keyword>
<gene>
    <name evidence="6" type="ORF">FCM35_KLT05751</name>
</gene>
<dbReference type="PANTHER" id="PTHR48060">
    <property type="entry name" value="DNA DAMAGE-REPAIR/TOLERATION PROTEIN DRT100"/>
    <property type="match status" value="1"/>
</dbReference>
<reference evidence="6" key="1">
    <citation type="submission" date="2020-01" db="EMBL/GenBank/DDBJ databases">
        <title>Genome sequence of Kobresia littledalei, the first chromosome-level genome in the family Cyperaceae.</title>
        <authorList>
            <person name="Qu G."/>
        </authorList>
    </citation>
    <scope>NUCLEOTIDE SEQUENCE</scope>
    <source>
        <strain evidence="6">C.B.Clarke</strain>
        <tissue evidence="6">Leaf</tissue>
    </source>
</reference>
<keyword evidence="6" id="KW-0675">Receptor</keyword>
<dbReference type="OrthoDB" id="695257at2759"/>
<dbReference type="PANTHER" id="PTHR48060:SF21">
    <property type="entry name" value="L DOMAIN-LIKE PROTEIN"/>
    <property type="match status" value="1"/>
</dbReference>
<keyword evidence="1" id="KW-0433">Leucine-rich repeat</keyword>
<dbReference type="Pfam" id="PF08263">
    <property type="entry name" value="LRRNT_2"/>
    <property type="match status" value="1"/>
</dbReference>
<evidence type="ECO:0000313" key="7">
    <source>
        <dbReference type="Proteomes" id="UP000623129"/>
    </source>
</evidence>
<dbReference type="AlphaFoldDB" id="A0A833R1U7"/>
<evidence type="ECO:0000313" key="6">
    <source>
        <dbReference type="EMBL" id="KAF3328673.1"/>
    </source>
</evidence>
<keyword evidence="2 4" id="KW-0732">Signal</keyword>
<feature type="domain" description="Leucine-rich repeat-containing N-terminal plant-type" evidence="5">
    <location>
        <begin position="21"/>
        <end position="60"/>
    </location>
</feature>
<evidence type="ECO:0000256" key="1">
    <source>
        <dbReference type="ARBA" id="ARBA00022614"/>
    </source>
</evidence>
<dbReference type="Proteomes" id="UP000623129">
    <property type="component" value="Unassembled WGS sequence"/>
</dbReference>